<dbReference type="RefSeq" id="WP_138014895.1">
    <property type="nucleotide sequence ID" value="NZ_SULI01000002.1"/>
</dbReference>
<name>A0A4U7N8Y0_9RHOB</name>
<dbReference type="AlphaFoldDB" id="A0A4U7N8Y0"/>
<dbReference type="EMBL" id="SULI01000002">
    <property type="protein sequence ID" value="TKZ22183.1"/>
    <property type="molecule type" value="Genomic_DNA"/>
</dbReference>
<organism evidence="2 3">
    <name type="scientific">Shimia litoralis</name>
    <dbReference type="NCBI Taxonomy" id="420403"/>
    <lineage>
        <taxon>Bacteria</taxon>
        <taxon>Pseudomonadati</taxon>
        <taxon>Pseudomonadota</taxon>
        <taxon>Alphaproteobacteria</taxon>
        <taxon>Rhodobacterales</taxon>
        <taxon>Roseobacteraceae</taxon>
    </lineage>
</organism>
<keyword evidence="1" id="KW-0732">Signal</keyword>
<evidence type="ECO:0000313" key="3">
    <source>
        <dbReference type="Proteomes" id="UP000306575"/>
    </source>
</evidence>
<feature type="chain" id="PRO_5020205124" evidence="1">
    <location>
        <begin position="21"/>
        <end position="64"/>
    </location>
</feature>
<dbReference type="Proteomes" id="UP000306575">
    <property type="component" value="Unassembled WGS sequence"/>
</dbReference>
<comment type="caution">
    <text evidence="2">The sequence shown here is derived from an EMBL/GenBank/DDBJ whole genome shotgun (WGS) entry which is preliminary data.</text>
</comment>
<gene>
    <name evidence="2" type="ORF">FAP39_03005</name>
</gene>
<protein>
    <submittedName>
        <fullName evidence="2">Uncharacterized protein</fullName>
    </submittedName>
</protein>
<reference evidence="2 3" key="1">
    <citation type="submission" date="2019-04" db="EMBL/GenBank/DDBJ databases">
        <title>Genome sequence of Pelagicola litoralis CL-ES2.</title>
        <authorList>
            <person name="Cao J."/>
        </authorList>
    </citation>
    <scope>NUCLEOTIDE SEQUENCE [LARGE SCALE GENOMIC DNA]</scope>
    <source>
        <strain evidence="2 3">CL-ES2</strain>
    </source>
</reference>
<feature type="signal peptide" evidence="1">
    <location>
        <begin position="1"/>
        <end position="20"/>
    </location>
</feature>
<keyword evidence="3" id="KW-1185">Reference proteome</keyword>
<accession>A0A4U7N8Y0</accession>
<sequence length="64" mass="6671">MNKVAPFAIAALSVVGLAVAQAQSNARIPQTADWANVESIQTEVLPASYQPAVPVAKTVLANMH</sequence>
<evidence type="ECO:0000256" key="1">
    <source>
        <dbReference type="SAM" id="SignalP"/>
    </source>
</evidence>
<evidence type="ECO:0000313" key="2">
    <source>
        <dbReference type="EMBL" id="TKZ22183.1"/>
    </source>
</evidence>
<proteinExistence type="predicted"/>